<organism evidence="14 15">
    <name type="scientific">Pseudoalteromonas fenneropenaei</name>
    <dbReference type="NCBI Taxonomy" id="1737459"/>
    <lineage>
        <taxon>Bacteria</taxon>
        <taxon>Pseudomonadati</taxon>
        <taxon>Pseudomonadota</taxon>
        <taxon>Gammaproteobacteria</taxon>
        <taxon>Alteromonadales</taxon>
        <taxon>Pseudoalteromonadaceae</taxon>
        <taxon>Pseudoalteromonas</taxon>
    </lineage>
</organism>
<evidence type="ECO:0000256" key="7">
    <source>
        <dbReference type="ARBA" id="ARBA00022777"/>
    </source>
</evidence>
<dbReference type="NCBIfam" id="TIGR01498">
    <property type="entry name" value="folK"/>
    <property type="match status" value="1"/>
</dbReference>
<evidence type="ECO:0000256" key="4">
    <source>
        <dbReference type="ARBA" id="ARBA00016218"/>
    </source>
</evidence>
<dbReference type="PROSITE" id="PS00794">
    <property type="entry name" value="HPPK"/>
    <property type="match status" value="1"/>
</dbReference>
<dbReference type="InterPro" id="IPR000550">
    <property type="entry name" value="Hppk"/>
</dbReference>
<evidence type="ECO:0000256" key="9">
    <source>
        <dbReference type="ARBA" id="ARBA00022909"/>
    </source>
</evidence>
<dbReference type="EC" id="2.7.6.3" evidence="3"/>
<dbReference type="Gene3D" id="3.30.70.560">
    <property type="entry name" value="7,8-Dihydro-6-hydroxymethylpterin-pyrophosphokinase HPPK"/>
    <property type="match status" value="1"/>
</dbReference>
<gene>
    <name evidence="14" type="primary">folK</name>
    <name evidence="14" type="ORF">ACFOEE_11665</name>
</gene>
<dbReference type="Pfam" id="PF01288">
    <property type="entry name" value="HPPK"/>
    <property type="match status" value="1"/>
</dbReference>
<keyword evidence="5 14" id="KW-0808">Transferase</keyword>
<comment type="caution">
    <text evidence="14">The sequence shown here is derived from an EMBL/GenBank/DDBJ whole genome shotgun (WGS) entry which is preliminary data.</text>
</comment>
<evidence type="ECO:0000256" key="12">
    <source>
        <dbReference type="ARBA" id="ARBA00033413"/>
    </source>
</evidence>
<evidence type="ECO:0000256" key="10">
    <source>
        <dbReference type="ARBA" id="ARBA00029409"/>
    </source>
</evidence>
<evidence type="ECO:0000256" key="1">
    <source>
        <dbReference type="ARBA" id="ARBA00005051"/>
    </source>
</evidence>
<dbReference type="InterPro" id="IPR035907">
    <property type="entry name" value="Hppk_sf"/>
</dbReference>
<dbReference type="PANTHER" id="PTHR43071:SF1">
    <property type="entry name" value="2-AMINO-4-HYDROXY-6-HYDROXYMETHYLDIHYDROPTERIDINE PYROPHOSPHOKINASE"/>
    <property type="match status" value="1"/>
</dbReference>
<accession>A0ABV7CKM2</accession>
<keyword evidence="8" id="KW-0067">ATP-binding</keyword>
<evidence type="ECO:0000259" key="13">
    <source>
        <dbReference type="PROSITE" id="PS00794"/>
    </source>
</evidence>
<dbReference type="GO" id="GO:0003848">
    <property type="term" value="F:2-amino-4-hydroxy-6-hydroxymethyldihydropteridine diphosphokinase activity"/>
    <property type="evidence" value="ECO:0007669"/>
    <property type="project" value="UniProtKB-EC"/>
</dbReference>
<evidence type="ECO:0000313" key="14">
    <source>
        <dbReference type="EMBL" id="MFC3033178.1"/>
    </source>
</evidence>
<comment type="function">
    <text evidence="10">Catalyzes the transfer of pyrophosphate from adenosine triphosphate (ATP) to 6-hydroxymethyl-7,8-dihydropterin, an enzymatic step in folate biosynthesis pathway.</text>
</comment>
<dbReference type="PANTHER" id="PTHR43071">
    <property type="entry name" value="2-AMINO-4-HYDROXY-6-HYDROXYMETHYLDIHYDROPTERIDINE PYROPHOSPHOKINASE"/>
    <property type="match status" value="1"/>
</dbReference>
<feature type="domain" description="7,8-dihydro-6-hydroxymethylpterin-pyrophosphokinase" evidence="13">
    <location>
        <begin position="89"/>
        <end position="100"/>
    </location>
</feature>
<keyword evidence="15" id="KW-1185">Reference proteome</keyword>
<protein>
    <recommendedName>
        <fullName evidence="4">2-amino-4-hydroxy-6-hydroxymethyldihydropteridine pyrophosphokinase</fullName>
        <ecNumber evidence="3">2.7.6.3</ecNumber>
    </recommendedName>
    <alternativeName>
        <fullName evidence="11">6-hydroxymethyl-7,8-dihydropterin pyrophosphokinase</fullName>
    </alternativeName>
    <alternativeName>
        <fullName evidence="12">7,8-dihydro-6-hydroxymethylpterin-pyrophosphokinase</fullName>
    </alternativeName>
</protein>
<dbReference type="Proteomes" id="UP001595453">
    <property type="component" value="Unassembled WGS sequence"/>
</dbReference>
<evidence type="ECO:0000256" key="6">
    <source>
        <dbReference type="ARBA" id="ARBA00022741"/>
    </source>
</evidence>
<comment type="pathway">
    <text evidence="1">Cofactor biosynthesis; tetrahydrofolate biosynthesis; 2-amino-4-hydroxy-6-hydroxymethyl-7,8-dihydropteridine diphosphate from 7,8-dihydroneopterin triphosphate: step 4/4.</text>
</comment>
<proteinExistence type="inferred from homology"/>
<reference evidence="15" key="1">
    <citation type="journal article" date="2019" name="Int. J. Syst. Evol. Microbiol.">
        <title>The Global Catalogue of Microorganisms (GCM) 10K type strain sequencing project: providing services to taxonomists for standard genome sequencing and annotation.</title>
        <authorList>
            <consortium name="The Broad Institute Genomics Platform"/>
            <consortium name="The Broad Institute Genome Sequencing Center for Infectious Disease"/>
            <person name="Wu L."/>
            <person name="Ma J."/>
        </authorList>
    </citation>
    <scope>NUCLEOTIDE SEQUENCE [LARGE SCALE GENOMIC DNA]</scope>
    <source>
        <strain evidence="15">KCTC 42730</strain>
    </source>
</reference>
<dbReference type="CDD" id="cd00483">
    <property type="entry name" value="HPPK"/>
    <property type="match status" value="1"/>
</dbReference>
<sequence>MHKVYIGLGANQGAPIAQLTGALQALARDTQISALRVSKLYASKPMGPQDQPDYVNAVAEFTTLLTPLALLDKLQALELQFGRVRKDERWGPRTLDLDILLFADAVINTPRLTVPHYGMTVREFVIYPLSDLAPSLCLANGQTVAELKQALPANGIYVMDDNWFPPLA</sequence>
<dbReference type="RefSeq" id="WP_377124441.1">
    <property type="nucleotide sequence ID" value="NZ_JBHRSD010000017.1"/>
</dbReference>
<dbReference type="EMBL" id="JBHRSD010000017">
    <property type="protein sequence ID" value="MFC3033178.1"/>
    <property type="molecule type" value="Genomic_DNA"/>
</dbReference>
<evidence type="ECO:0000313" key="15">
    <source>
        <dbReference type="Proteomes" id="UP001595453"/>
    </source>
</evidence>
<keyword evidence="7" id="KW-0418">Kinase</keyword>
<evidence type="ECO:0000256" key="3">
    <source>
        <dbReference type="ARBA" id="ARBA00013253"/>
    </source>
</evidence>
<evidence type="ECO:0000256" key="11">
    <source>
        <dbReference type="ARBA" id="ARBA00029766"/>
    </source>
</evidence>
<dbReference type="SUPFAM" id="SSF55083">
    <property type="entry name" value="6-hydroxymethyl-7,8-dihydropterin pyrophosphokinase, HPPK"/>
    <property type="match status" value="1"/>
</dbReference>
<evidence type="ECO:0000256" key="5">
    <source>
        <dbReference type="ARBA" id="ARBA00022679"/>
    </source>
</evidence>
<name>A0ABV7CKM2_9GAMM</name>
<comment type="similarity">
    <text evidence="2">Belongs to the HPPK family.</text>
</comment>
<keyword evidence="9" id="KW-0289">Folate biosynthesis</keyword>
<evidence type="ECO:0000256" key="2">
    <source>
        <dbReference type="ARBA" id="ARBA00005810"/>
    </source>
</evidence>
<evidence type="ECO:0000256" key="8">
    <source>
        <dbReference type="ARBA" id="ARBA00022840"/>
    </source>
</evidence>
<keyword evidence="6" id="KW-0547">Nucleotide-binding</keyword>